<keyword evidence="2" id="KW-0808">Transferase</keyword>
<protein>
    <submittedName>
        <fullName evidence="2">Glucokinase</fullName>
        <ecNumber evidence="2">2.7.1.2</ecNumber>
    </submittedName>
</protein>
<dbReference type="KEGG" id="aalg:AREALGSMS7_01744"/>
<dbReference type="SUPFAM" id="SSF53067">
    <property type="entry name" value="Actin-like ATPase domain"/>
    <property type="match status" value="1"/>
</dbReference>
<comment type="similarity">
    <text evidence="1">Belongs to the ROK (NagC/XylR) family.</text>
</comment>
<dbReference type="PANTHER" id="PTHR18964">
    <property type="entry name" value="ROK (REPRESSOR, ORF, KINASE) FAMILY"/>
    <property type="match status" value="1"/>
</dbReference>
<name>A0A221UVE5_9FLAO</name>
<dbReference type="Proteomes" id="UP000204551">
    <property type="component" value="Chromosome"/>
</dbReference>
<accession>A0A221UVE5</accession>
<proteinExistence type="inferred from homology"/>
<evidence type="ECO:0000313" key="2">
    <source>
        <dbReference type="EMBL" id="ASO05210.1"/>
    </source>
</evidence>
<dbReference type="GO" id="GO:0004340">
    <property type="term" value="F:glucokinase activity"/>
    <property type="evidence" value="ECO:0007669"/>
    <property type="project" value="UniProtKB-EC"/>
</dbReference>
<dbReference type="Pfam" id="PF00480">
    <property type="entry name" value="ROK"/>
    <property type="match status" value="1"/>
</dbReference>
<evidence type="ECO:0000256" key="1">
    <source>
        <dbReference type="ARBA" id="ARBA00006479"/>
    </source>
</evidence>
<dbReference type="PANTHER" id="PTHR18964:SF149">
    <property type="entry name" value="BIFUNCTIONAL UDP-N-ACETYLGLUCOSAMINE 2-EPIMERASE_N-ACETYLMANNOSAMINE KINASE"/>
    <property type="match status" value="1"/>
</dbReference>
<dbReference type="EMBL" id="CP022515">
    <property type="protein sequence ID" value="ASO05210.1"/>
    <property type="molecule type" value="Genomic_DNA"/>
</dbReference>
<dbReference type="Gene3D" id="3.30.420.40">
    <property type="match status" value="2"/>
</dbReference>
<organism evidence="2 3">
    <name type="scientific">Arenibacter algicola</name>
    <dbReference type="NCBI Taxonomy" id="616991"/>
    <lineage>
        <taxon>Bacteria</taxon>
        <taxon>Pseudomonadati</taxon>
        <taxon>Bacteroidota</taxon>
        <taxon>Flavobacteriia</taxon>
        <taxon>Flavobacteriales</taxon>
        <taxon>Flavobacteriaceae</taxon>
        <taxon>Arenibacter</taxon>
    </lineage>
</organism>
<dbReference type="InterPro" id="IPR000600">
    <property type="entry name" value="ROK"/>
</dbReference>
<evidence type="ECO:0000313" key="3">
    <source>
        <dbReference type="Proteomes" id="UP000204551"/>
    </source>
</evidence>
<dbReference type="AlphaFoldDB" id="A0A221UVE5"/>
<dbReference type="InterPro" id="IPR043129">
    <property type="entry name" value="ATPase_NBD"/>
</dbReference>
<sequence length="328" mass="35719">MKHAQAVIGIDIGGTKISAALFQADGQILRKETQLLNQRKGYVVIDMISNMVRSLLHYSRNRTYKVTAIGACIPGIYNPVKKTVWAPNIQGWNHIPLLEELKNRLEIPQIKLIIESDRSCYILGEIWKGAAKGCTDAIFIAVGTGIGAGILSNGRIINGNSGIAGAIGWMAMEPPYLNKYDSCGNFEYYASGDGIARSAVETLRIKKASHSTLASIPCDQLTAHHVFDAYTKKDPVATEVIEKAIRHWGMSVANLVSIFNPQKIIFGGGLFGPASQFLDRILEEAKKWAQPLSIQEVQLETSILQGNAGLIGAGYLAISNIKDKVNVK</sequence>
<dbReference type="RefSeq" id="WP_093978019.1">
    <property type="nucleotide sequence ID" value="NZ_CP022515.1"/>
</dbReference>
<gene>
    <name evidence="2" type="primary">glcK</name>
    <name evidence="2" type="ORF">AREALGSMS7_01744</name>
</gene>
<reference evidence="2 3" key="1">
    <citation type="submission" date="2017-07" db="EMBL/GenBank/DDBJ databases">
        <title>Genome Sequence of Arenibacter algicola Strain SMS7 Isolated from a culture of the Diatom Skeletonema marinoi.</title>
        <authorList>
            <person name="Topel M."/>
            <person name="Pinder M.I.M."/>
            <person name="Johansson O.N."/>
            <person name="Kourtchenko O."/>
            <person name="Godhe A."/>
            <person name="Clarke A.K."/>
        </authorList>
    </citation>
    <scope>NUCLEOTIDE SEQUENCE [LARGE SCALE GENOMIC DNA]</scope>
    <source>
        <strain evidence="2 3">SMS7</strain>
    </source>
</reference>
<keyword evidence="2" id="KW-0418">Kinase</keyword>
<dbReference type="EC" id="2.7.1.2" evidence="2"/>